<dbReference type="InterPro" id="IPR041693">
    <property type="entry name" value="Glyco_trans_4_5"/>
</dbReference>
<dbReference type="PANTHER" id="PTHR47778">
    <property type="entry name" value="BNAA05G14870D PROTEIN"/>
    <property type="match status" value="1"/>
</dbReference>
<name>A0A1Y1IBW3_KLENI</name>
<gene>
    <name evidence="3" type="ORF">KFL_002750130</name>
</gene>
<accession>A0A1Y1IBW3</accession>
<keyword evidence="2" id="KW-0812">Transmembrane</keyword>
<dbReference type="Gene3D" id="3.40.50.2000">
    <property type="entry name" value="Glycogen Phosphorylase B"/>
    <property type="match status" value="1"/>
</dbReference>
<feature type="compositionally biased region" description="Basic and acidic residues" evidence="1">
    <location>
        <begin position="23"/>
        <end position="35"/>
    </location>
</feature>
<dbReference type="OrthoDB" id="512920at2759"/>
<evidence type="ECO:0000313" key="4">
    <source>
        <dbReference type="Proteomes" id="UP000054558"/>
    </source>
</evidence>
<reference evidence="3 4" key="1">
    <citation type="journal article" date="2014" name="Nat. Commun.">
        <title>Klebsormidium flaccidum genome reveals primary factors for plant terrestrial adaptation.</title>
        <authorList>
            <person name="Hori K."/>
            <person name="Maruyama F."/>
            <person name="Fujisawa T."/>
            <person name="Togashi T."/>
            <person name="Yamamoto N."/>
            <person name="Seo M."/>
            <person name="Sato S."/>
            <person name="Yamada T."/>
            <person name="Mori H."/>
            <person name="Tajima N."/>
            <person name="Moriyama T."/>
            <person name="Ikeuchi M."/>
            <person name="Watanabe M."/>
            <person name="Wada H."/>
            <person name="Kobayashi K."/>
            <person name="Saito M."/>
            <person name="Masuda T."/>
            <person name="Sasaki-Sekimoto Y."/>
            <person name="Mashiguchi K."/>
            <person name="Awai K."/>
            <person name="Shimojima M."/>
            <person name="Masuda S."/>
            <person name="Iwai M."/>
            <person name="Nobusawa T."/>
            <person name="Narise T."/>
            <person name="Kondo S."/>
            <person name="Saito H."/>
            <person name="Sato R."/>
            <person name="Murakawa M."/>
            <person name="Ihara Y."/>
            <person name="Oshima-Yamada Y."/>
            <person name="Ohtaka K."/>
            <person name="Satoh M."/>
            <person name="Sonobe K."/>
            <person name="Ishii M."/>
            <person name="Ohtani R."/>
            <person name="Kanamori-Sato M."/>
            <person name="Honoki R."/>
            <person name="Miyazaki D."/>
            <person name="Mochizuki H."/>
            <person name="Umetsu J."/>
            <person name="Higashi K."/>
            <person name="Shibata D."/>
            <person name="Kamiya Y."/>
            <person name="Sato N."/>
            <person name="Nakamura Y."/>
            <person name="Tabata S."/>
            <person name="Ida S."/>
            <person name="Kurokawa K."/>
            <person name="Ohta H."/>
        </authorList>
    </citation>
    <scope>NUCLEOTIDE SEQUENCE [LARGE SCALE GENOMIC DNA]</scope>
    <source>
        <strain evidence="3 4">NIES-2285</strain>
    </source>
</reference>
<organism evidence="3 4">
    <name type="scientific">Klebsormidium nitens</name>
    <name type="common">Green alga</name>
    <name type="synonym">Ulothrix nitens</name>
    <dbReference type="NCBI Taxonomy" id="105231"/>
    <lineage>
        <taxon>Eukaryota</taxon>
        <taxon>Viridiplantae</taxon>
        <taxon>Streptophyta</taxon>
        <taxon>Klebsormidiophyceae</taxon>
        <taxon>Klebsormidiales</taxon>
        <taxon>Klebsormidiaceae</taxon>
        <taxon>Klebsormidium</taxon>
    </lineage>
</organism>
<proteinExistence type="predicted"/>
<keyword evidence="2" id="KW-0472">Membrane</keyword>
<dbReference type="Pfam" id="PF16994">
    <property type="entry name" value="Glyco_trans_4_5"/>
    <property type="match status" value="1"/>
</dbReference>
<feature type="transmembrane region" description="Helical" evidence="2">
    <location>
        <begin position="116"/>
        <end position="142"/>
    </location>
</feature>
<evidence type="ECO:0000256" key="2">
    <source>
        <dbReference type="SAM" id="Phobius"/>
    </source>
</evidence>
<dbReference type="EMBL" id="DF237224">
    <property type="protein sequence ID" value="GAQ86196.1"/>
    <property type="molecule type" value="Genomic_DNA"/>
</dbReference>
<protein>
    <recommendedName>
        <fullName evidence="5">Glycosyl transferase family 1 domain-containing protein</fullName>
    </recommendedName>
</protein>
<evidence type="ECO:0000256" key="1">
    <source>
        <dbReference type="SAM" id="MobiDB-lite"/>
    </source>
</evidence>
<dbReference type="Proteomes" id="UP000054558">
    <property type="component" value="Unassembled WGS sequence"/>
</dbReference>
<feature type="compositionally biased region" description="Basic and acidic residues" evidence="1">
    <location>
        <begin position="543"/>
        <end position="564"/>
    </location>
</feature>
<dbReference type="PANTHER" id="PTHR47778:SF2">
    <property type="entry name" value="GLYCOSYL TRANSFERASE FAMILY 1 DOMAIN-CONTAINING PROTEIN"/>
    <property type="match status" value="1"/>
</dbReference>
<feature type="region of interest" description="Disordered" evidence="1">
    <location>
        <begin position="384"/>
        <end position="404"/>
    </location>
</feature>
<dbReference type="AlphaFoldDB" id="A0A1Y1IBW3"/>
<dbReference type="SUPFAM" id="SSF53756">
    <property type="entry name" value="UDP-Glycosyltransferase/glycogen phosphorylase"/>
    <property type="match status" value="1"/>
</dbReference>
<evidence type="ECO:0008006" key="5">
    <source>
        <dbReference type="Google" id="ProtNLM"/>
    </source>
</evidence>
<feature type="region of interest" description="Disordered" evidence="1">
    <location>
        <begin position="1"/>
        <end position="93"/>
    </location>
</feature>
<feature type="region of interest" description="Disordered" evidence="1">
    <location>
        <begin position="912"/>
        <end position="933"/>
    </location>
</feature>
<evidence type="ECO:0000313" key="3">
    <source>
        <dbReference type="EMBL" id="GAQ86196.1"/>
    </source>
</evidence>
<keyword evidence="4" id="KW-1185">Reference proteome</keyword>
<dbReference type="STRING" id="105231.A0A1Y1IBW3"/>
<sequence length="1152" mass="124039">MGLPWRSKKQEDDSDGSDSGEWAEPKMKYTDDPCRARSSTRSRGDGGAKSRTTASPSRSRGMSSNALKGMQNGQLESTATSRPMKRVASDPGLRRLGSRRLLNGRRSPNAARAARVAWVGCAWLLWITCMALSGYFLLSMLLEGHIASRTSSSLPTLPSVGGHSILNQAPNATATSLGLGGKVRELWGGWFNSSEPAPPSLEKHHQLPDWDPSTDDIESVRKEVDLGRKGRFGGAGGLLRKGFLWLGLGMKHSSHEHASPRVDLPTDIPEVVLIEETPAEVDRLEKKLEVKGQEGEKEEAWTSFVIPYGLEDLGTGASGLWAPPAGGAFSGAVAGKRVLLVTRDWPEGCCFGRTMINIAGAALSSNAQVTALLLPHLNHASSSVTHARHLTSQPDSPSETLDASTPFSEKLRSLGVSSIGWASEESYTLAANSDVILAVSAYAGPWLDGLLAAQSQAGGRVAWWIMEGKQAEFDTAKGGLARMLGGESGERGTAMFVNAFQAEKWHGWLRTEVSHLQEAEQLETSAQKHTGVNGDVLPGREGSGAEEKGVNTQTARREGERRALVESSEELSGGVQKFPSAGRFAESTSHEKSASLRRRLLQGGGLRGGGRIKETARQGWLKIENKEELERAALKTASGKTASSPALARLVSAVSGDPPWYSIVPMTLDRNVLLAAGLAEPGQLNENSLTTARQHRALLRKYYRRDVLHMWDDDFLVVVVGGFSAEEGHLLTLEAINQLASELSDSDDDDDIPDPDREFSLFDREGIWGGIGGLQGVPGFTPLTEGTDSIPSDGEEAKVGIGSSNNEIVGRSIGMEVQDDRRRVQTGTAERTTGVESGFGRVLESGGGDMAVGVGEQDERRALDASTRAAEMALEKMVGPRGEATGGALKGPFEDLTLAEQMDDRRRRLLSFDEETGERIQQQQPPSRARSVPVVSDDLLRGTPAPPQRAEVALEAAGRELLRPISKRVKKRLSATRRLHQEGASPEQSLRVLFLTTDSLPLAPESRSHLEELQGYLKQHPRLRSVVSIGHFNNFQASGVYASADAFIMNRQVDGVAVNGKLLQAMAYGLPILSTRVLPAAGLLVDGESAVLHDVGGSGASKLVADLNVMMQDRESARQHGQHAAQFTEASYMESVMFDRLGHAMAALQRSR</sequence>
<feature type="region of interest" description="Disordered" evidence="1">
    <location>
        <begin position="524"/>
        <end position="596"/>
    </location>
</feature>
<feature type="compositionally biased region" description="Polar residues" evidence="1">
    <location>
        <begin position="50"/>
        <end position="81"/>
    </location>
</feature>
<keyword evidence="2" id="KW-1133">Transmembrane helix</keyword>